<gene>
    <name evidence="1" type="ORF">ENSA7_78530</name>
</gene>
<dbReference type="EMBL" id="PVNL01000142">
    <property type="protein sequence ID" value="PRP94316.1"/>
    <property type="molecule type" value="Genomic_DNA"/>
</dbReference>
<organism evidence="1 2">
    <name type="scientific">Enhygromyxa salina</name>
    <dbReference type="NCBI Taxonomy" id="215803"/>
    <lineage>
        <taxon>Bacteria</taxon>
        <taxon>Pseudomonadati</taxon>
        <taxon>Myxococcota</taxon>
        <taxon>Polyangia</taxon>
        <taxon>Nannocystales</taxon>
        <taxon>Nannocystaceae</taxon>
        <taxon>Enhygromyxa</taxon>
    </lineage>
</organism>
<protein>
    <submittedName>
        <fullName evidence="1">Uncharacterized protein</fullName>
    </submittedName>
</protein>
<evidence type="ECO:0000313" key="1">
    <source>
        <dbReference type="EMBL" id="PRP94316.1"/>
    </source>
</evidence>
<dbReference type="AlphaFoldDB" id="A0A2S9XN66"/>
<reference evidence="1 2" key="1">
    <citation type="submission" date="2018-03" db="EMBL/GenBank/DDBJ databases">
        <title>Draft Genome Sequences of the Obligatory Marine Myxobacteria Enhygromyxa salina SWB007.</title>
        <authorList>
            <person name="Poehlein A."/>
            <person name="Moghaddam J.A."/>
            <person name="Harms H."/>
            <person name="Alanjari M."/>
            <person name="Koenig G.M."/>
            <person name="Daniel R."/>
            <person name="Schaeberle T.F."/>
        </authorList>
    </citation>
    <scope>NUCLEOTIDE SEQUENCE [LARGE SCALE GENOMIC DNA]</scope>
    <source>
        <strain evidence="1 2">SWB007</strain>
    </source>
</reference>
<name>A0A2S9XN66_9BACT</name>
<comment type="caution">
    <text evidence="1">The sequence shown here is derived from an EMBL/GenBank/DDBJ whole genome shotgun (WGS) entry which is preliminary data.</text>
</comment>
<evidence type="ECO:0000313" key="2">
    <source>
        <dbReference type="Proteomes" id="UP000238823"/>
    </source>
</evidence>
<sequence length="73" mass="8494">MADLSPAAVQRRLARLRELYVPETLDQARVRLEAERPRTTERLVDGAKRRLADLRALDEFSRALHRARWPDDG</sequence>
<proteinExistence type="predicted"/>
<dbReference type="RefSeq" id="WP_106094616.1">
    <property type="nucleotide sequence ID" value="NZ_PVNL01000142.1"/>
</dbReference>
<dbReference type="Proteomes" id="UP000238823">
    <property type="component" value="Unassembled WGS sequence"/>
</dbReference>
<accession>A0A2S9XN66</accession>